<dbReference type="EMBL" id="LR746276">
    <property type="protein sequence ID" value="CAA7406694.1"/>
    <property type="molecule type" value="Genomic_DNA"/>
</dbReference>
<gene>
    <name evidence="2" type="ORF">SI8410_13017372</name>
</gene>
<protein>
    <submittedName>
        <fullName evidence="2">Uncharacterized protein</fullName>
    </submittedName>
</protein>
<sequence length="275" mass="30161">MKMTTKCKKHPFEQGVGVCASCLRERLLDLVAAQSGGRHRRTSGETHRQELPPPPVFPRSVSPYVSRRRSVDLDLHADGNPPAQSHRRQKLRFFSTPQAGTVQGKGKGAGSGFFASIFGRQSRSEVVGEDYRTSKVQQGSISWFSALVPGRRKKMQQMRGNSRFFEEAVEEEEEDDDSPERSGAAESAGDWRIPGLTPTRKQPPSAQSAMAGFVVCLSPLVRPSPHRSQAGEASEPGGAARVSGQHRRHRSALRAETAALGHNRSRKIADLGRFP</sequence>
<reference evidence="2" key="1">
    <citation type="submission" date="2020-02" db="EMBL/GenBank/DDBJ databases">
        <authorList>
            <person name="Scholz U."/>
            <person name="Mascher M."/>
            <person name="Fiebig A."/>
        </authorList>
    </citation>
    <scope>NUCLEOTIDE SEQUENCE</scope>
</reference>
<dbReference type="PANTHER" id="PTHR35486:SF1">
    <property type="entry name" value="OS02G0689500 PROTEIN"/>
    <property type="match status" value="1"/>
</dbReference>
<proteinExistence type="predicted"/>
<name>A0A7I8LBN2_SPIIN</name>
<evidence type="ECO:0000313" key="3">
    <source>
        <dbReference type="Proteomes" id="UP000663760"/>
    </source>
</evidence>
<dbReference type="PANTHER" id="PTHR35486">
    <property type="entry name" value="EXPRESSED PROTEIN"/>
    <property type="match status" value="1"/>
</dbReference>
<feature type="compositionally biased region" description="Acidic residues" evidence="1">
    <location>
        <begin position="167"/>
        <end position="178"/>
    </location>
</feature>
<dbReference type="Pfam" id="PF05340">
    <property type="entry name" value="DUF740"/>
    <property type="match status" value="1"/>
</dbReference>
<dbReference type="InterPro" id="IPR008004">
    <property type="entry name" value="OCTOPUS-like"/>
</dbReference>
<feature type="region of interest" description="Disordered" evidence="1">
    <location>
        <begin position="223"/>
        <end position="275"/>
    </location>
</feature>
<organism evidence="2 3">
    <name type="scientific">Spirodela intermedia</name>
    <name type="common">Intermediate duckweed</name>
    <dbReference type="NCBI Taxonomy" id="51605"/>
    <lineage>
        <taxon>Eukaryota</taxon>
        <taxon>Viridiplantae</taxon>
        <taxon>Streptophyta</taxon>
        <taxon>Embryophyta</taxon>
        <taxon>Tracheophyta</taxon>
        <taxon>Spermatophyta</taxon>
        <taxon>Magnoliopsida</taxon>
        <taxon>Liliopsida</taxon>
        <taxon>Araceae</taxon>
        <taxon>Lemnoideae</taxon>
        <taxon>Spirodela</taxon>
    </lineage>
</organism>
<feature type="region of interest" description="Disordered" evidence="1">
    <location>
        <begin position="34"/>
        <end position="62"/>
    </location>
</feature>
<dbReference type="Proteomes" id="UP000663760">
    <property type="component" value="Chromosome 13"/>
</dbReference>
<evidence type="ECO:0000313" key="2">
    <source>
        <dbReference type="EMBL" id="CAA7406694.1"/>
    </source>
</evidence>
<evidence type="ECO:0000256" key="1">
    <source>
        <dbReference type="SAM" id="MobiDB-lite"/>
    </source>
</evidence>
<dbReference type="AlphaFoldDB" id="A0A7I8LBN2"/>
<keyword evidence="3" id="KW-1185">Reference proteome</keyword>
<dbReference type="OrthoDB" id="688025at2759"/>
<accession>A0A7I8LBN2</accession>
<feature type="region of interest" description="Disordered" evidence="1">
    <location>
        <begin position="166"/>
        <end position="207"/>
    </location>
</feature>